<gene>
    <name evidence="3" type="ORF">K503DRAFT_743700</name>
</gene>
<organism evidence="3 4">
    <name type="scientific">Rhizopogon vinicolor AM-OR11-026</name>
    <dbReference type="NCBI Taxonomy" id="1314800"/>
    <lineage>
        <taxon>Eukaryota</taxon>
        <taxon>Fungi</taxon>
        <taxon>Dikarya</taxon>
        <taxon>Basidiomycota</taxon>
        <taxon>Agaricomycotina</taxon>
        <taxon>Agaricomycetes</taxon>
        <taxon>Agaricomycetidae</taxon>
        <taxon>Boletales</taxon>
        <taxon>Suillineae</taxon>
        <taxon>Rhizopogonaceae</taxon>
        <taxon>Rhizopogon</taxon>
    </lineage>
</organism>
<dbReference type="Pfam" id="PF08613">
    <property type="entry name" value="Cyclin"/>
    <property type="match status" value="1"/>
</dbReference>
<dbReference type="GO" id="GO:0016538">
    <property type="term" value="F:cyclin-dependent protein serine/threonine kinase regulator activity"/>
    <property type="evidence" value="ECO:0007669"/>
    <property type="project" value="TreeGrafter"/>
</dbReference>
<dbReference type="PANTHER" id="PTHR15615:SF27">
    <property type="entry name" value="PHO85 CYCLIN CLG1"/>
    <property type="match status" value="1"/>
</dbReference>
<dbReference type="AlphaFoldDB" id="A0A1B7MW46"/>
<dbReference type="GO" id="GO:0000307">
    <property type="term" value="C:cyclin-dependent protein kinase holoenzyme complex"/>
    <property type="evidence" value="ECO:0007669"/>
    <property type="project" value="TreeGrafter"/>
</dbReference>
<dbReference type="STRING" id="1314800.A0A1B7MW46"/>
<evidence type="ECO:0000259" key="2">
    <source>
        <dbReference type="SMART" id="SM00385"/>
    </source>
</evidence>
<proteinExistence type="predicted"/>
<dbReference type="InParanoid" id="A0A1B7MW46"/>
<dbReference type="Gene3D" id="1.10.472.10">
    <property type="entry name" value="Cyclin-like"/>
    <property type="match status" value="1"/>
</dbReference>
<evidence type="ECO:0000256" key="1">
    <source>
        <dbReference type="SAM" id="MobiDB-lite"/>
    </source>
</evidence>
<accession>A0A1B7MW46</accession>
<evidence type="ECO:0000313" key="4">
    <source>
        <dbReference type="Proteomes" id="UP000092154"/>
    </source>
</evidence>
<dbReference type="InterPro" id="IPR013763">
    <property type="entry name" value="Cyclin-like_dom"/>
</dbReference>
<dbReference type="SMART" id="SM00385">
    <property type="entry name" value="CYCLIN"/>
    <property type="match status" value="1"/>
</dbReference>
<reference evidence="3 4" key="1">
    <citation type="submission" date="2016-06" db="EMBL/GenBank/DDBJ databases">
        <title>Comparative genomics of the ectomycorrhizal sister species Rhizopogon vinicolor and Rhizopogon vesiculosus (Basidiomycota: Boletales) reveals a divergence of the mating type B locus.</title>
        <authorList>
            <consortium name="DOE Joint Genome Institute"/>
            <person name="Mujic A.B."/>
            <person name="Kuo A."/>
            <person name="Tritt A."/>
            <person name="Lipzen A."/>
            <person name="Chen C."/>
            <person name="Johnson J."/>
            <person name="Sharma A."/>
            <person name="Barry K."/>
            <person name="Grigoriev I.V."/>
            <person name="Spatafora J.W."/>
        </authorList>
    </citation>
    <scope>NUCLEOTIDE SEQUENCE [LARGE SCALE GENOMIC DNA]</scope>
    <source>
        <strain evidence="3 4">AM-OR11-026</strain>
    </source>
</reference>
<dbReference type="GO" id="GO:0005634">
    <property type="term" value="C:nucleus"/>
    <property type="evidence" value="ECO:0007669"/>
    <property type="project" value="TreeGrafter"/>
</dbReference>
<feature type="domain" description="Cyclin-like" evidence="2">
    <location>
        <begin position="197"/>
        <end position="282"/>
    </location>
</feature>
<dbReference type="OrthoDB" id="244495at2759"/>
<feature type="compositionally biased region" description="Low complexity" evidence="1">
    <location>
        <begin position="430"/>
        <end position="461"/>
    </location>
</feature>
<dbReference type="GO" id="GO:0019901">
    <property type="term" value="F:protein kinase binding"/>
    <property type="evidence" value="ECO:0007669"/>
    <property type="project" value="InterPro"/>
</dbReference>
<protein>
    <recommendedName>
        <fullName evidence="2">Cyclin-like domain-containing protein</fullName>
    </recommendedName>
</protein>
<evidence type="ECO:0000313" key="3">
    <source>
        <dbReference type="EMBL" id="OAX36826.1"/>
    </source>
</evidence>
<feature type="region of interest" description="Disordered" evidence="1">
    <location>
        <begin position="423"/>
        <end position="464"/>
    </location>
</feature>
<dbReference type="CDD" id="cd20557">
    <property type="entry name" value="CYCLIN_ScPCL1-like"/>
    <property type="match status" value="1"/>
</dbReference>
<sequence length="623" mass="69617">MALYTPPSLPVTPCKMGTTRPSLPTELLATWSAWRPLRHSGLLTPPMSAALPRLAPPSHSQVTSLPPIAHFDRQVSYMQPITPPRTQDASTWSRHVPQPQLVHASPEQYANDHEHPFQQKPVVSEDIPRPIDWFDDSLKRSPHYIAEKTCEMICYLWFSSSLSNTSSSHQTHTPPCSPEFPAATSALQLSASPTFVSFMQKLLETTQVSQSVIVLSLHYIWRLKERNHFTAGLSGSEFRIAVAALMMANKFLDDNTYTNKTWSEVSGIELAEISRMEKEFLMGIDFNLYISKKTYESWMNLLRGLVHAKERECRKWRHSRARHRAPRHSQPMSAAPVRTYRWRCQSTSQRARSTSPEQPVHAHTYSSSYHMIQTPPNPILSPCPLSGLKRSAADAFSPTSASFHELPPLKRPTGMTLQIPETNYPTAAHSSSPLESLQSFSKMSLSSSSPHSSRSAQSGQSHTNMLDTRPQTLVAAYCAEGPVNVPQNLYYYSLAGSSTDSAAAEERVRGKARLRCYQPQPPPPPSYPPPSYVPMDIQSESVSPYEFHVNVPAVPLPHLHDAVWSRKLARPPSYGESLQLPPLRENAVPSAPFANAGPPGVQFYSASSQRESPAYPYNWSYGR</sequence>
<keyword evidence="4" id="KW-1185">Reference proteome</keyword>
<dbReference type="PANTHER" id="PTHR15615">
    <property type="match status" value="1"/>
</dbReference>
<feature type="region of interest" description="Disordered" evidence="1">
    <location>
        <begin position="604"/>
        <end position="623"/>
    </location>
</feature>
<dbReference type="Proteomes" id="UP000092154">
    <property type="component" value="Unassembled WGS sequence"/>
</dbReference>
<dbReference type="SUPFAM" id="SSF47954">
    <property type="entry name" value="Cyclin-like"/>
    <property type="match status" value="1"/>
</dbReference>
<dbReference type="EMBL" id="KV448391">
    <property type="protein sequence ID" value="OAX36826.1"/>
    <property type="molecule type" value="Genomic_DNA"/>
</dbReference>
<dbReference type="InterPro" id="IPR013922">
    <property type="entry name" value="Cyclin_PHO80-like"/>
</dbReference>
<dbReference type="InterPro" id="IPR036915">
    <property type="entry name" value="Cyclin-like_sf"/>
</dbReference>
<name>A0A1B7MW46_9AGAM</name>